<evidence type="ECO:0000313" key="6">
    <source>
        <dbReference type="Proteomes" id="UP001168883"/>
    </source>
</evidence>
<dbReference type="PANTHER" id="PTHR44688:SF16">
    <property type="entry name" value="DNA-BINDING TRANSCRIPTIONAL ACTIVATOR DEVR_DOSR"/>
    <property type="match status" value="1"/>
</dbReference>
<proteinExistence type="predicted"/>
<dbReference type="PRINTS" id="PR00038">
    <property type="entry name" value="HTHLUXR"/>
</dbReference>
<dbReference type="RefSeq" id="WP_302881497.1">
    <property type="nucleotide sequence ID" value="NZ_JAUMKJ010000091.1"/>
</dbReference>
<evidence type="ECO:0000256" key="3">
    <source>
        <dbReference type="ARBA" id="ARBA00023163"/>
    </source>
</evidence>
<organism evidence="5 6">
    <name type="scientific">Paenibacillus ehimensis</name>
    <dbReference type="NCBI Taxonomy" id="79264"/>
    <lineage>
        <taxon>Bacteria</taxon>
        <taxon>Bacillati</taxon>
        <taxon>Bacillota</taxon>
        <taxon>Bacilli</taxon>
        <taxon>Bacillales</taxon>
        <taxon>Paenibacillaceae</taxon>
        <taxon>Paenibacillus</taxon>
    </lineage>
</organism>
<sequence>MDTKRTEQASAFQTIGERLERWRADDFVGRAFELGVFEQYVTQLTSRQERIINVYGTGGMGKTQLLERFRRSAADHGACYLGIDMRDYLNNPAAVCGHLLLELGASSDLEEPALPEQCLESIRQKAEETRIVLGIDHYEEAGSLDRWFRETFIPKLHSNILLVIAGRFPLAGSWQLSSAWQKLIVPLPLSELSYEETQAWLLQNGIGNEKLREAVWMRTFGHPLSLSLLGPIARESRSPVGFLPLNAGDPLEDLLRQWLREAPDDELRRLILTAAVPRTFNQELLSLLEERDIPYSLFDRLIRLSFVRRCTGGWQMHDLVRETTRRTFRERMPQTFGQYGKKLVETYYSRIVQAIAVKQDVSWEIAEMIPHTDNPVLRAHFRHAPGSGNYLETIDAHNLNDAENYIDRRKREARSWKIACSDPESDTVFRFTMTAEQTLYRLTGLDLPRMLQLGCELRLLRSPEGRVAGLTAAVPIHERTLDFLAQSPISGAYFASLPPGERARYRTPPEQADATFLYTIDVENLEKEELRSDIIRLLFESMMAGQVLLTSPPPLEYFELAYRSLGFETVPGAEHCGYDGKTPTPTYRVDTRKEKLPAFLDRLIRSAGKANPSPPGPAGGEAFDFTPREREVADLLVRGDTNAQIAAALYISEVAVKKHVNAMLQKTGLKNRTQLAAKIWDSRNG</sequence>
<feature type="domain" description="HTH luxR-type" evidence="4">
    <location>
        <begin position="618"/>
        <end position="683"/>
    </location>
</feature>
<name>A0ABT8VM06_9BACL</name>
<dbReference type="InterPro" id="IPR036388">
    <property type="entry name" value="WH-like_DNA-bd_sf"/>
</dbReference>
<accession>A0ABT8VM06</accession>
<comment type="caution">
    <text evidence="5">The sequence shown here is derived from an EMBL/GenBank/DDBJ whole genome shotgun (WGS) entry which is preliminary data.</text>
</comment>
<dbReference type="InterPro" id="IPR016032">
    <property type="entry name" value="Sig_transdc_resp-reg_C-effctor"/>
</dbReference>
<evidence type="ECO:0000256" key="1">
    <source>
        <dbReference type="ARBA" id="ARBA00023015"/>
    </source>
</evidence>
<keyword evidence="2" id="KW-0238">DNA-binding</keyword>
<evidence type="ECO:0000313" key="5">
    <source>
        <dbReference type="EMBL" id="MDO3681994.1"/>
    </source>
</evidence>
<dbReference type="PRINTS" id="PR00364">
    <property type="entry name" value="DISEASERSIST"/>
</dbReference>
<dbReference type="SUPFAM" id="SSF52540">
    <property type="entry name" value="P-loop containing nucleoside triphosphate hydrolases"/>
    <property type="match status" value="1"/>
</dbReference>
<dbReference type="PANTHER" id="PTHR44688">
    <property type="entry name" value="DNA-BINDING TRANSCRIPTIONAL ACTIVATOR DEVR_DOSR"/>
    <property type="match status" value="1"/>
</dbReference>
<dbReference type="Gene3D" id="3.40.50.300">
    <property type="entry name" value="P-loop containing nucleotide triphosphate hydrolases"/>
    <property type="match status" value="1"/>
</dbReference>
<evidence type="ECO:0000259" key="4">
    <source>
        <dbReference type="PROSITE" id="PS50043"/>
    </source>
</evidence>
<dbReference type="Pfam" id="PF00196">
    <property type="entry name" value="GerE"/>
    <property type="match status" value="1"/>
</dbReference>
<dbReference type="Gene3D" id="1.10.10.10">
    <property type="entry name" value="Winged helix-like DNA-binding domain superfamily/Winged helix DNA-binding domain"/>
    <property type="match status" value="1"/>
</dbReference>
<dbReference type="EMBL" id="JAUMKJ010000091">
    <property type="protein sequence ID" value="MDO3681994.1"/>
    <property type="molecule type" value="Genomic_DNA"/>
</dbReference>
<dbReference type="CDD" id="cd06170">
    <property type="entry name" value="LuxR_C_like"/>
    <property type="match status" value="1"/>
</dbReference>
<protein>
    <submittedName>
        <fullName evidence="5">LuxR C-terminal-related transcriptional regulator</fullName>
    </submittedName>
</protein>
<keyword evidence="6" id="KW-1185">Reference proteome</keyword>
<keyword evidence="1" id="KW-0805">Transcription regulation</keyword>
<gene>
    <name evidence="5" type="ORF">Q3C12_33910</name>
</gene>
<evidence type="ECO:0000256" key="2">
    <source>
        <dbReference type="ARBA" id="ARBA00023125"/>
    </source>
</evidence>
<dbReference type="SUPFAM" id="SSF46894">
    <property type="entry name" value="C-terminal effector domain of the bipartite response regulators"/>
    <property type="match status" value="1"/>
</dbReference>
<dbReference type="InterPro" id="IPR027417">
    <property type="entry name" value="P-loop_NTPase"/>
</dbReference>
<dbReference type="InterPro" id="IPR000792">
    <property type="entry name" value="Tscrpt_reg_LuxR_C"/>
</dbReference>
<dbReference type="SMART" id="SM00421">
    <property type="entry name" value="HTH_LUXR"/>
    <property type="match status" value="1"/>
</dbReference>
<reference evidence="5" key="1">
    <citation type="submission" date="2023-07" db="EMBL/GenBank/DDBJ databases">
        <authorList>
            <person name="Aktuganov G."/>
            <person name="Boyko T."/>
            <person name="Delegan Y."/>
            <person name="Galimzianova N."/>
            <person name="Gilvanova E."/>
            <person name="Korobov V."/>
            <person name="Kuzmina L."/>
            <person name="Melentiev A."/>
            <person name="Milman P."/>
            <person name="Ryabova A."/>
            <person name="Stupak E."/>
            <person name="Yasakov T."/>
            <person name="Zharikova N."/>
            <person name="Zhurenko E."/>
        </authorList>
    </citation>
    <scope>NUCLEOTIDE SEQUENCE</scope>
    <source>
        <strain evidence="5">IB-739</strain>
    </source>
</reference>
<keyword evidence="3" id="KW-0804">Transcription</keyword>
<dbReference type="PROSITE" id="PS50043">
    <property type="entry name" value="HTH_LUXR_2"/>
    <property type="match status" value="1"/>
</dbReference>
<dbReference type="Proteomes" id="UP001168883">
    <property type="component" value="Unassembled WGS sequence"/>
</dbReference>